<keyword evidence="3" id="KW-1185">Reference proteome</keyword>
<sequence>MSEPTSGLAAAAIRPARASYGSRSERIVSAVTVGLLTGLATAMATYTLWQASLAPGWAGDTVMAALVFAAGALVKLLCQNLRTSVLALSIAVVAGATLTAAAGVAPYLLLDIGTLGGIVLLPELRDVITLVVFAQVPLLLFGYLVAIVYDGATA</sequence>
<evidence type="ECO:0000256" key="1">
    <source>
        <dbReference type="SAM" id="Phobius"/>
    </source>
</evidence>
<accession>A0A8T8WCU7</accession>
<keyword evidence="1" id="KW-0472">Membrane</keyword>
<feature type="transmembrane region" description="Helical" evidence="1">
    <location>
        <begin position="128"/>
        <end position="149"/>
    </location>
</feature>
<protein>
    <submittedName>
        <fullName evidence="2">Uncharacterized protein</fullName>
    </submittedName>
</protein>
<evidence type="ECO:0000313" key="3">
    <source>
        <dbReference type="Proteomes" id="UP000826254"/>
    </source>
</evidence>
<keyword evidence="1" id="KW-0812">Transmembrane</keyword>
<proteinExistence type="predicted"/>
<dbReference type="GeneID" id="67176571"/>
<dbReference type="KEGG" id="hmp:K6T50_00475"/>
<dbReference type="Proteomes" id="UP000826254">
    <property type="component" value="Chromosome"/>
</dbReference>
<name>A0A8T8WCU7_9EURY</name>
<dbReference type="RefSeq" id="WP_222607501.1">
    <property type="nucleotide sequence ID" value="NZ_CP081958.1"/>
</dbReference>
<reference evidence="2 3" key="1">
    <citation type="journal article" date="2021" name="Int. J. Syst. Evol. Microbiol.">
        <title>Halobaculum halophilum sp. nov. and Halobaculum salinum sp. nov., isolated from salt lake and saline soil.</title>
        <authorList>
            <person name="Cui H.L."/>
            <person name="Shi X.W."/>
            <person name="Yin X.M."/>
            <person name="Yang X.Y."/>
            <person name="Hou J."/>
            <person name="Zhu L."/>
        </authorList>
    </citation>
    <scope>NUCLEOTIDE SEQUENCE [LARGE SCALE GENOMIC DNA]</scope>
    <source>
        <strain evidence="2 3">NBRC 109044</strain>
    </source>
</reference>
<evidence type="ECO:0000313" key="2">
    <source>
        <dbReference type="EMBL" id="QZP37692.1"/>
    </source>
</evidence>
<dbReference type="EMBL" id="CP081958">
    <property type="protein sequence ID" value="QZP37692.1"/>
    <property type="molecule type" value="Genomic_DNA"/>
</dbReference>
<keyword evidence="1" id="KW-1133">Transmembrane helix</keyword>
<feature type="transmembrane region" description="Helical" evidence="1">
    <location>
        <begin position="27"/>
        <end position="49"/>
    </location>
</feature>
<feature type="transmembrane region" description="Helical" evidence="1">
    <location>
        <begin position="85"/>
        <end position="108"/>
    </location>
</feature>
<dbReference type="AlphaFoldDB" id="A0A8T8WCU7"/>
<gene>
    <name evidence="2" type="ORF">K6T50_00475</name>
</gene>
<feature type="transmembrane region" description="Helical" evidence="1">
    <location>
        <begin position="61"/>
        <end position="78"/>
    </location>
</feature>
<organism evidence="2 3">
    <name type="scientific">Halobaculum magnesiiphilum</name>
    <dbReference type="NCBI Taxonomy" id="1017351"/>
    <lineage>
        <taxon>Archaea</taxon>
        <taxon>Methanobacteriati</taxon>
        <taxon>Methanobacteriota</taxon>
        <taxon>Stenosarchaea group</taxon>
        <taxon>Halobacteria</taxon>
        <taxon>Halobacteriales</taxon>
        <taxon>Haloferacaceae</taxon>
        <taxon>Halobaculum</taxon>
    </lineage>
</organism>